<protein>
    <submittedName>
        <fullName evidence="1">Uncharacterized protein</fullName>
    </submittedName>
</protein>
<dbReference type="RefSeq" id="WP_150333014.1">
    <property type="nucleotide sequence ID" value="NZ_CP044108.1"/>
</dbReference>
<sequence length="145" mass="16840">MKSTSRGLELTHTDWGSDARLLFSTVRAATLTKATELKRQIENGNPGSSILHATTIAAVSEIWFWTHKVFFEYEDIPGVLIAVPKYARHIDEWHEDMGPVLWWRDPIEEPPYVGTPHDDCFDETYEWWTPIDIPDMPEKNELKEQ</sequence>
<keyword evidence="2" id="KW-1185">Reference proteome</keyword>
<proteinExistence type="predicted"/>
<evidence type="ECO:0000313" key="2">
    <source>
        <dbReference type="Proteomes" id="UP000323865"/>
    </source>
</evidence>
<organism evidence="1 2">
    <name type="scientific">Dermabacter vaginalis</name>
    <dbReference type="NCBI Taxonomy" id="1630135"/>
    <lineage>
        <taxon>Bacteria</taxon>
        <taxon>Bacillati</taxon>
        <taxon>Actinomycetota</taxon>
        <taxon>Actinomycetes</taxon>
        <taxon>Micrococcales</taxon>
        <taxon>Dermabacteraceae</taxon>
        <taxon>Dermabacter</taxon>
    </lineage>
</organism>
<accession>A0ABX6A372</accession>
<gene>
    <name evidence="1" type="ORF">FOB48_04515</name>
</gene>
<dbReference type="EMBL" id="CP044108">
    <property type="protein sequence ID" value="QEU11627.1"/>
    <property type="molecule type" value="Genomic_DNA"/>
</dbReference>
<evidence type="ECO:0000313" key="1">
    <source>
        <dbReference type="EMBL" id="QEU11627.1"/>
    </source>
</evidence>
<dbReference type="Proteomes" id="UP000323865">
    <property type="component" value="Chromosome"/>
</dbReference>
<name>A0ABX6A372_9MICO</name>
<reference evidence="1 2" key="1">
    <citation type="submission" date="2019-09" db="EMBL/GenBank/DDBJ databases">
        <title>FDA dAtabase for Regulatory Grade micrObial Sequences (FDA-ARGOS): Supporting development and validation of Infectious Disease Dx tests.</title>
        <authorList>
            <person name="Sciortino C."/>
            <person name="Tallon L."/>
            <person name="Sadzewicz L."/>
            <person name="Vavikolanu K."/>
            <person name="Mehta A."/>
            <person name="Aluvathingal J."/>
            <person name="Nadendla S."/>
            <person name="Nandy P."/>
            <person name="Geyer C."/>
            <person name="Yan Y."/>
            <person name="Sichtig H."/>
        </authorList>
    </citation>
    <scope>NUCLEOTIDE SEQUENCE [LARGE SCALE GENOMIC DNA]</scope>
    <source>
        <strain evidence="1 2">FDAARGOS_640</strain>
    </source>
</reference>